<evidence type="ECO:0000259" key="2">
    <source>
        <dbReference type="Pfam" id="PF18885"/>
    </source>
</evidence>
<keyword evidence="4" id="KW-1185">Reference proteome</keyword>
<sequence>MMFFLPLAFTTMSLLLALCTSAAQNMAVRAPTPLNCGNSSNAVPLYSMELPGADYFYSALNSDIDIVGRGDGYNFNSVVYLVFTTQESSTVPLFHVYNTNTIDNLYTTSTTERDLALESGYLAGSTTAYIYPSQICGSVPFYRLYSITATAHYYTINGTERGALLAAGGWEDEGITGYVLDFSPCA</sequence>
<feature type="signal peptide" evidence="1">
    <location>
        <begin position="1"/>
        <end position="22"/>
    </location>
</feature>
<feature type="chain" id="PRO_5034263041" description="DUF5648 domain-containing protein" evidence="1">
    <location>
        <begin position="23"/>
        <end position="186"/>
    </location>
</feature>
<keyword evidence="1" id="KW-0732">Signal</keyword>
<dbReference type="OrthoDB" id="9971254at2759"/>
<dbReference type="AlphaFoldDB" id="A0A8H6YQ32"/>
<dbReference type="Pfam" id="PF18885">
    <property type="entry name" value="DUF5648"/>
    <property type="match status" value="1"/>
</dbReference>
<feature type="domain" description="DUF5648" evidence="2">
    <location>
        <begin position="54"/>
        <end position="180"/>
    </location>
</feature>
<reference evidence="3" key="1">
    <citation type="submission" date="2020-05" db="EMBL/GenBank/DDBJ databases">
        <title>Mycena genomes resolve the evolution of fungal bioluminescence.</title>
        <authorList>
            <person name="Tsai I.J."/>
        </authorList>
    </citation>
    <scope>NUCLEOTIDE SEQUENCE</scope>
    <source>
        <strain evidence="3">CCC161011</strain>
    </source>
</reference>
<accession>A0A8H6YQ32</accession>
<comment type="caution">
    <text evidence="3">The sequence shown here is derived from an EMBL/GenBank/DDBJ whole genome shotgun (WGS) entry which is preliminary data.</text>
</comment>
<proteinExistence type="predicted"/>
<organism evidence="3 4">
    <name type="scientific">Mycena venus</name>
    <dbReference type="NCBI Taxonomy" id="2733690"/>
    <lineage>
        <taxon>Eukaryota</taxon>
        <taxon>Fungi</taxon>
        <taxon>Dikarya</taxon>
        <taxon>Basidiomycota</taxon>
        <taxon>Agaricomycotina</taxon>
        <taxon>Agaricomycetes</taxon>
        <taxon>Agaricomycetidae</taxon>
        <taxon>Agaricales</taxon>
        <taxon>Marasmiineae</taxon>
        <taxon>Mycenaceae</taxon>
        <taxon>Mycena</taxon>
    </lineage>
</organism>
<evidence type="ECO:0000313" key="3">
    <source>
        <dbReference type="EMBL" id="KAF7362782.1"/>
    </source>
</evidence>
<dbReference type="Proteomes" id="UP000620124">
    <property type="component" value="Unassembled WGS sequence"/>
</dbReference>
<protein>
    <recommendedName>
        <fullName evidence="2">DUF5648 domain-containing protein</fullName>
    </recommendedName>
</protein>
<dbReference type="InterPro" id="IPR043708">
    <property type="entry name" value="DUF5648"/>
</dbReference>
<dbReference type="EMBL" id="JACAZI010000004">
    <property type="protein sequence ID" value="KAF7362782.1"/>
    <property type="molecule type" value="Genomic_DNA"/>
</dbReference>
<gene>
    <name evidence="3" type="ORF">MVEN_00627900</name>
</gene>
<evidence type="ECO:0000313" key="4">
    <source>
        <dbReference type="Proteomes" id="UP000620124"/>
    </source>
</evidence>
<evidence type="ECO:0000256" key="1">
    <source>
        <dbReference type="SAM" id="SignalP"/>
    </source>
</evidence>
<name>A0A8H6YQ32_9AGAR</name>